<accession>A0A3M0A2M0</accession>
<dbReference type="RefSeq" id="WP_121877187.1">
    <property type="nucleotide sequence ID" value="NZ_REFJ01000004.1"/>
</dbReference>
<evidence type="ECO:0000256" key="1">
    <source>
        <dbReference type="SAM" id="Phobius"/>
    </source>
</evidence>
<sequence length="217" mass="24057">MKIAYGIIFRLLLLIAVIWQLTNLSDGITINAVLVLLIFLVPECQLQWARRFATAPILTEKSPIAMLVLGLLYMGVLLTTDETYTGTVPSIVAILGYVLFVKWVQSVQFNGPLNKTLALPEFLQGYRQVWILHGPSNAYDWPIWRAVASAEDVALLCVNAGSWSSERVRDDEAVQQFIKQLGGDSFPPGGGMRLDIEAGRITNVVREASKRVRPSLS</sequence>
<dbReference type="EMBL" id="REFJ01000004">
    <property type="protein sequence ID" value="RMA79431.1"/>
    <property type="molecule type" value="Genomic_DNA"/>
</dbReference>
<comment type="caution">
    <text evidence="2">The sequence shown here is derived from an EMBL/GenBank/DDBJ whole genome shotgun (WGS) entry which is preliminary data.</text>
</comment>
<feature type="transmembrane region" description="Helical" evidence="1">
    <location>
        <begin position="7"/>
        <end position="22"/>
    </location>
</feature>
<reference evidence="2 3" key="1">
    <citation type="submission" date="2018-10" db="EMBL/GenBank/DDBJ databases">
        <title>Genomic Encyclopedia of Type Strains, Phase IV (KMG-IV): sequencing the most valuable type-strain genomes for metagenomic binning, comparative biology and taxonomic classification.</title>
        <authorList>
            <person name="Goeker M."/>
        </authorList>
    </citation>
    <scope>NUCLEOTIDE SEQUENCE [LARGE SCALE GENOMIC DNA]</scope>
    <source>
        <strain evidence="2 3">DSM 25080</strain>
    </source>
</reference>
<name>A0A3M0A2M0_9GAMM</name>
<proteinExistence type="predicted"/>
<keyword evidence="1" id="KW-0812">Transmembrane</keyword>
<dbReference type="Proteomes" id="UP000267187">
    <property type="component" value="Unassembled WGS sequence"/>
</dbReference>
<evidence type="ECO:0000313" key="2">
    <source>
        <dbReference type="EMBL" id="RMA79431.1"/>
    </source>
</evidence>
<feature type="transmembrane region" description="Helical" evidence="1">
    <location>
        <begin position="28"/>
        <end position="46"/>
    </location>
</feature>
<feature type="transmembrane region" description="Helical" evidence="1">
    <location>
        <begin position="84"/>
        <end position="104"/>
    </location>
</feature>
<keyword evidence="3" id="KW-1185">Reference proteome</keyword>
<gene>
    <name evidence="2" type="ORF">DFR27_1872</name>
</gene>
<dbReference type="AlphaFoldDB" id="A0A3M0A2M0"/>
<feature type="transmembrane region" description="Helical" evidence="1">
    <location>
        <begin position="58"/>
        <end position="78"/>
    </location>
</feature>
<evidence type="ECO:0000313" key="3">
    <source>
        <dbReference type="Proteomes" id="UP000267187"/>
    </source>
</evidence>
<organism evidence="2 3">
    <name type="scientific">Umboniibacter marinipuniceus</name>
    <dbReference type="NCBI Taxonomy" id="569599"/>
    <lineage>
        <taxon>Bacteria</taxon>
        <taxon>Pseudomonadati</taxon>
        <taxon>Pseudomonadota</taxon>
        <taxon>Gammaproteobacteria</taxon>
        <taxon>Cellvibrionales</taxon>
        <taxon>Cellvibrionaceae</taxon>
        <taxon>Umboniibacter</taxon>
    </lineage>
</organism>
<protein>
    <submittedName>
        <fullName evidence="2">Uncharacterized protein</fullName>
    </submittedName>
</protein>
<keyword evidence="1" id="KW-1133">Transmembrane helix</keyword>
<keyword evidence="1" id="KW-0472">Membrane</keyword>